<dbReference type="PANTHER" id="PTHR30518:SF2">
    <property type="entry name" value="ENDOLYTIC MUREIN TRANSGLYCOSYLASE"/>
    <property type="match status" value="1"/>
</dbReference>
<comment type="function">
    <text evidence="7">Functions as a peptidoglycan terminase that cleaves nascent peptidoglycan strands endolytically to terminate their elongation.</text>
</comment>
<gene>
    <name evidence="7 8" type="primary">mltG</name>
    <name evidence="8" type="ORF">N2K84_09525</name>
</gene>
<evidence type="ECO:0000256" key="2">
    <source>
        <dbReference type="ARBA" id="ARBA00022692"/>
    </source>
</evidence>
<evidence type="ECO:0000256" key="5">
    <source>
        <dbReference type="ARBA" id="ARBA00023239"/>
    </source>
</evidence>
<keyword evidence="2 7" id="KW-0812">Transmembrane</keyword>
<dbReference type="GO" id="GO:0008932">
    <property type="term" value="F:lytic endotransglycosylase activity"/>
    <property type="evidence" value="ECO:0007669"/>
    <property type="project" value="UniProtKB-UniRule"/>
</dbReference>
<dbReference type="NCBIfam" id="TIGR00247">
    <property type="entry name" value="endolytic transglycosylase MltG"/>
    <property type="match status" value="1"/>
</dbReference>
<keyword evidence="3 7" id="KW-1133">Transmembrane helix</keyword>
<evidence type="ECO:0000313" key="9">
    <source>
        <dbReference type="Proteomes" id="UP001163821"/>
    </source>
</evidence>
<keyword evidence="4 7" id="KW-0472">Membrane</keyword>
<dbReference type="Gene3D" id="3.30.160.60">
    <property type="entry name" value="Classic Zinc Finger"/>
    <property type="match status" value="1"/>
</dbReference>
<keyword evidence="9" id="KW-1185">Reference proteome</keyword>
<evidence type="ECO:0000313" key="8">
    <source>
        <dbReference type="EMBL" id="MCW0482967.1"/>
    </source>
</evidence>
<evidence type="ECO:0000256" key="3">
    <source>
        <dbReference type="ARBA" id="ARBA00022989"/>
    </source>
</evidence>
<dbReference type="GO" id="GO:0009252">
    <property type="term" value="P:peptidoglycan biosynthetic process"/>
    <property type="evidence" value="ECO:0007669"/>
    <property type="project" value="UniProtKB-UniRule"/>
</dbReference>
<dbReference type="InterPro" id="IPR003770">
    <property type="entry name" value="MLTG-like"/>
</dbReference>
<dbReference type="GO" id="GO:0005886">
    <property type="term" value="C:plasma membrane"/>
    <property type="evidence" value="ECO:0007669"/>
    <property type="project" value="UniProtKB-UniRule"/>
</dbReference>
<comment type="catalytic activity">
    <reaction evidence="7">
        <text>a peptidoglycan chain = a peptidoglycan chain with N-acetyl-1,6-anhydromuramyl-[peptide] at the reducing end + a peptidoglycan chain with N-acetylglucosamine at the non-reducing end.</text>
        <dbReference type="EC" id="4.2.2.29"/>
    </reaction>
</comment>
<dbReference type="Proteomes" id="UP001163821">
    <property type="component" value="Unassembled WGS sequence"/>
</dbReference>
<evidence type="ECO:0000256" key="6">
    <source>
        <dbReference type="ARBA" id="ARBA00023316"/>
    </source>
</evidence>
<sequence>MNLNTNNRIMLFPKLNKLLIVVFAIAFILAGLRGYQLFNYVFDENVKNPGSITIPHDANYEQVLDSIRAMDILENEKAFRWVAKKKNYPESIKPGKYVFDKGMNTNSMINMLKAGNQKPIAITFNNLRFMEELAGKVANYIEPDSTELIAYFRDSIVISRMGFDAYSFHAMFIPNTYEIYWTTSPEQFTERMKAEYDRFWNNDRKAKAEALGLSPIEVITLASIVQEETIKADEKPIVAGLYINRIRKGMLLQADPTVKFALGDFGIKRILTRHLEIDSPYNTYKFAGLPPGPINFPEISSIDAVLNPNDNNYLYMCAREDFSGYHNFARTLREHNANAQRYRQALDQNQIWQ</sequence>
<dbReference type="PANTHER" id="PTHR30518">
    <property type="entry name" value="ENDOLYTIC MUREIN TRANSGLYCOSYLASE"/>
    <property type="match status" value="1"/>
</dbReference>
<evidence type="ECO:0000256" key="4">
    <source>
        <dbReference type="ARBA" id="ARBA00023136"/>
    </source>
</evidence>
<dbReference type="CDD" id="cd08010">
    <property type="entry name" value="MltG_like"/>
    <property type="match status" value="1"/>
</dbReference>
<name>A0AA41YD09_9BACT</name>
<protein>
    <recommendedName>
        <fullName evidence="7">Endolytic murein transglycosylase</fullName>
        <ecNumber evidence="7">4.2.2.29</ecNumber>
    </recommendedName>
    <alternativeName>
        <fullName evidence="7">Peptidoglycan lytic transglycosylase</fullName>
    </alternativeName>
    <alternativeName>
        <fullName evidence="7">Peptidoglycan polymerization terminase</fullName>
    </alternativeName>
</protein>
<dbReference type="HAMAP" id="MF_02065">
    <property type="entry name" value="MltG"/>
    <property type="match status" value="1"/>
</dbReference>
<dbReference type="Pfam" id="PF02618">
    <property type="entry name" value="YceG"/>
    <property type="match status" value="1"/>
</dbReference>
<dbReference type="EC" id="4.2.2.29" evidence="7"/>
<dbReference type="EMBL" id="JAPAAF010000010">
    <property type="protein sequence ID" value="MCW0482967.1"/>
    <property type="molecule type" value="Genomic_DNA"/>
</dbReference>
<evidence type="ECO:0000256" key="1">
    <source>
        <dbReference type="ARBA" id="ARBA00022475"/>
    </source>
</evidence>
<dbReference type="Gene3D" id="3.30.1490.480">
    <property type="entry name" value="Endolytic murein transglycosylase"/>
    <property type="match status" value="1"/>
</dbReference>
<proteinExistence type="inferred from homology"/>
<dbReference type="RefSeq" id="WP_282591569.1">
    <property type="nucleotide sequence ID" value="NZ_JAPAAF010000010.1"/>
</dbReference>
<keyword evidence="5 7" id="KW-0456">Lyase</keyword>
<accession>A0AA41YD09</accession>
<comment type="caution">
    <text evidence="8">The sequence shown here is derived from an EMBL/GenBank/DDBJ whole genome shotgun (WGS) entry which is preliminary data.</text>
</comment>
<evidence type="ECO:0000256" key="7">
    <source>
        <dbReference type="HAMAP-Rule" id="MF_02065"/>
    </source>
</evidence>
<dbReference type="AlphaFoldDB" id="A0AA41YD09"/>
<organism evidence="8 9">
    <name type="scientific">Gaoshiqia sediminis</name>
    <dbReference type="NCBI Taxonomy" id="2986998"/>
    <lineage>
        <taxon>Bacteria</taxon>
        <taxon>Pseudomonadati</taxon>
        <taxon>Bacteroidota</taxon>
        <taxon>Bacteroidia</taxon>
        <taxon>Marinilabiliales</taxon>
        <taxon>Prolixibacteraceae</taxon>
        <taxon>Gaoshiqia</taxon>
    </lineage>
</organism>
<keyword evidence="1 7" id="KW-1003">Cell membrane</keyword>
<reference evidence="8" key="1">
    <citation type="submission" date="2022-10" db="EMBL/GenBank/DDBJ databases">
        <title>Gaoshiqiia sediminis gen. nov., sp. nov., isolated from coastal sediment.</title>
        <authorList>
            <person name="Yu W.X."/>
            <person name="Mu D.S."/>
            <person name="Du J.Z."/>
            <person name="Liang Y.Q."/>
        </authorList>
    </citation>
    <scope>NUCLEOTIDE SEQUENCE</scope>
    <source>
        <strain evidence="8">A06</strain>
    </source>
</reference>
<comment type="similarity">
    <text evidence="7">Belongs to the transglycosylase MltG family.</text>
</comment>
<dbReference type="GO" id="GO:0071555">
    <property type="term" value="P:cell wall organization"/>
    <property type="evidence" value="ECO:0007669"/>
    <property type="project" value="UniProtKB-KW"/>
</dbReference>
<feature type="site" description="Important for catalytic activity" evidence="7">
    <location>
        <position position="228"/>
    </location>
</feature>
<keyword evidence="6 7" id="KW-0961">Cell wall biogenesis/degradation</keyword>